<dbReference type="InterPro" id="IPR012334">
    <property type="entry name" value="Pectin_lyas_fold"/>
</dbReference>
<evidence type="ECO:0000256" key="1">
    <source>
        <dbReference type="ARBA" id="ARBA00008834"/>
    </source>
</evidence>
<name>A0A2W7NKB6_9BACT</name>
<evidence type="ECO:0000256" key="4">
    <source>
        <dbReference type="RuleBase" id="RU361169"/>
    </source>
</evidence>
<dbReference type="Pfam" id="PF00295">
    <property type="entry name" value="Glyco_hydro_28"/>
    <property type="match status" value="1"/>
</dbReference>
<dbReference type="Gene3D" id="2.160.20.10">
    <property type="entry name" value="Single-stranded right-handed beta-helix, Pectin lyase-like"/>
    <property type="match status" value="1"/>
</dbReference>
<dbReference type="InterPro" id="IPR011050">
    <property type="entry name" value="Pectin_lyase_fold/virulence"/>
</dbReference>
<evidence type="ECO:0000256" key="2">
    <source>
        <dbReference type="ARBA" id="ARBA00022801"/>
    </source>
</evidence>
<protein>
    <submittedName>
        <fullName evidence="5">Polygalacturonase</fullName>
    </submittedName>
</protein>
<organism evidence="5 6">
    <name type="scientific">Breznakibacter xylanolyticus</name>
    <dbReference type="NCBI Taxonomy" id="990"/>
    <lineage>
        <taxon>Bacteria</taxon>
        <taxon>Pseudomonadati</taxon>
        <taxon>Bacteroidota</taxon>
        <taxon>Bacteroidia</taxon>
        <taxon>Marinilabiliales</taxon>
        <taxon>Marinilabiliaceae</taxon>
        <taxon>Breznakibacter</taxon>
    </lineage>
</organism>
<keyword evidence="2 4" id="KW-0378">Hydrolase</keyword>
<evidence type="ECO:0000256" key="3">
    <source>
        <dbReference type="ARBA" id="ARBA00023295"/>
    </source>
</evidence>
<dbReference type="Proteomes" id="UP000249239">
    <property type="component" value="Unassembled WGS sequence"/>
</dbReference>
<accession>A0A2W7NKB6</accession>
<dbReference type="SMART" id="SM00710">
    <property type="entry name" value="PbH1"/>
    <property type="match status" value="8"/>
</dbReference>
<comment type="similarity">
    <text evidence="1 4">Belongs to the glycosyl hydrolase 28 family.</text>
</comment>
<gene>
    <name evidence="5" type="ORF">LX69_00143</name>
</gene>
<evidence type="ECO:0000313" key="5">
    <source>
        <dbReference type="EMBL" id="PZX20718.1"/>
    </source>
</evidence>
<dbReference type="AlphaFoldDB" id="A0A2W7NKB6"/>
<keyword evidence="6" id="KW-1185">Reference proteome</keyword>
<dbReference type="PANTHER" id="PTHR31339:SF9">
    <property type="entry name" value="PLASMIN AND FIBRONECTIN-BINDING PROTEIN A"/>
    <property type="match status" value="1"/>
</dbReference>
<proteinExistence type="inferred from homology"/>
<dbReference type="InterPro" id="IPR000743">
    <property type="entry name" value="Glyco_hydro_28"/>
</dbReference>
<keyword evidence="3 4" id="KW-0326">Glycosidase</keyword>
<dbReference type="InterPro" id="IPR006626">
    <property type="entry name" value="PbH1"/>
</dbReference>
<comment type="caution">
    <text evidence="5">The sequence shown here is derived from an EMBL/GenBank/DDBJ whole genome shotgun (WGS) entry which is preliminary data.</text>
</comment>
<dbReference type="PROSITE" id="PS00502">
    <property type="entry name" value="POLYGALACTURONASE"/>
    <property type="match status" value="1"/>
</dbReference>
<dbReference type="EMBL" id="QKZK01000001">
    <property type="protein sequence ID" value="PZX20718.1"/>
    <property type="molecule type" value="Genomic_DNA"/>
</dbReference>
<dbReference type="RefSeq" id="WP_245934902.1">
    <property type="nucleotide sequence ID" value="NZ_QKZK01000001.1"/>
</dbReference>
<sequence length="570" mass="63032">MNLKKTNSTMKHFSLALAFMTGLLSLSCQQPRESSATTDAQFDYLYENLPFEMNKVAYPVFPKNEVMISDFGGKGDGTTNNTKAFAEAFEALSQKGGGKLIVPAGVWYTGPIVFKSNINLYLDKSAIILFSSNFDDYPLVTTVFEGLDTKRCQSPISGTNLENIAITGQGTIDGSGHAWRPLKRGKVTESHWNKVLASGGVLKRDDYWFPSEKSLLGDKQADMNVPRNMNTDEDWLSVKDFLRPVMVSFIECKNLLLEGVLFQNSPSWNLHPLMCENVIINNVQVRNPSYAQNGDGLDLESCKNALIINSTFDVGDDGICIKSGKDADGRRRARPTENVIVDNCTVFKGHGGFVVGSEMSGGARNIVVRNCQFLGTDVGLRFKSRRGRGGVVENIYVSNVTMVDIVTDSFLFDLYYGGKSASEVLADGDETPIETSIPEVNEETPAFRNIYFKNVTSRNARRAMFFNGLPEMNISNINIEDVTVTAQYGAEFSESTDIHLKNVSIHPKSGAPLVLKNVKNFDVNNFTYTTNEAKAIQIEGQRTSNVKLSSEIKKEQVTISPQVNTDMVTW</sequence>
<dbReference type="GO" id="GO:0004650">
    <property type="term" value="F:polygalacturonase activity"/>
    <property type="evidence" value="ECO:0007669"/>
    <property type="project" value="InterPro"/>
</dbReference>
<reference evidence="5 6" key="1">
    <citation type="submission" date="2018-06" db="EMBL/GenBank/DDBJ databases">
        <title>Genomic Encyclopedia of Archaeal and Bacterial Type Strains, Phase II (KMG-II): from individual species to whole genera.</title>
        <authorList>
            <person name="Goeker M."/>
        </authorList>
    </citation>
    <scope>NUCLEOTIDE SEQUENCE [LARGE SCALE GENOMIC DNA]</scope>
    <source>
        <strain evidence="5 6">DSM 6779</strain>
    </source>
</reference>
<dbReference type="InterPro" id="IPR051801">
    <property type="entry name" value="GH28_Enzymes"/>
</dbReference>
<dbReference type="GO" id="GO:0005975">
    <property type="term" value="P:carbohydrate metabolic process"/>
    <property type="evidence" value="ECO:0007669"/>
    <property type="project" value="InterPro"/>
</dbReference>
<dbReference type="SUPFAM" id="SSF51126">
    <property type="entry name" value="Pectin lyase-like"/>
    <property type="match status" value="1"/>
</dbReference>
<dbReference type="PANTHER" id="PTHR31339">
    <property type="entry name" value="PECTIN LYASE-RELATED"/>
    <property type="match status" value="1"/>
</dbReference>
<evidence type="ECO:0000313" key="6">
    <source>
        <dbReference type="Proteomes" id="UP000249239"/>
    </source>
</evidence>
<dbReference type="PROSITE" id="PS51257">
    <property type="entry name" value="PROKAR_LIPOPROTEIN"/>
    <property type="match status" value="1"/>
</dbReference>